<dbReference type="InterPro" id="IPR029069">
    <property type="entry name" value="HotDog_dom_sf"/>
</dbReference>
<feature type="domain" description="ApeI dehydratase-like" evidence="1">
    <location>
        <begin position="8"/>
        <end position="95"/>
    </location>
</feature>
<dbReference type="Gene3D" id="3.10.129.10">
    <property type="entry name" value="Hotdog Thioesterase"/>
    <property type="match status" value="1"/>
</dbReference>
<evidence type="ECO:0000313" key="3">
    <source>
        <dbReference type="Proteomes" id="UP000319486"/>
    </source>
</evidence>
<dbReference type="AlphaFoldDB" id="A0A502C0Y1"/>
<proteinExistence type="predicted"/>
<evidence type="ECO:0000313" key="2">
    <source>
        <dbReference type="EMBL" id="TPG06402.1"/>
    </source>
</evidence>
<dbReference type="Proteomes" id="UP000319486">
    <property type="component" value="Unassembled WGS sequence"/>
</dbReference>
<evidence type="ECO:0000259" key="1">
    <source>
        <dbReference type="Pfam" id="PF22818"/>
    </source>
</evidence>
<keyword evidence="3" id="KW-1185">Reference proteome</keyword>
<reference evidence="2 3" key="1">
    <citation type="journal article" date="2019" name="Environ. Microbiol.">
        <title>Species interactions and distinct microbial communities in high Arctic permafrost affected cryosols are associated with the CH4 and CO2 gas fluxes.</title>
        <authorList>
            <person name="Altshuler I."/>
            <person name="Hamel J."/>
            <person name="Turney S."/>
            <person name="Magnuson E."/>
            <person name="Levesque R."/>
            <person name="Greer C."/>
            <person name="Whyte L.G."/>
        </authorList>
    </citation>
    <scope>NUCLEOTIDE SEQUENCE [LARGE SCALE GENOMIC DNA]</scope>
    <source>
        <strain evidence="2 3">S13Y</strain>
    </source>
</reference>
<sequence length="102" mass="11069">MNGSGFEQALCIDAKHPALPGHFPGQPLVPGVILLEQVALALRAWRGQRLTRVLEAKFVAPLLPDEAAMLRLMEADPASSRIRFEIQRDGTLLARGVVEGTT</sequence>
<dbReference type="InterPro" id="IPR054545">
    <property type="entry name" value="ApeI-like"/>
</dbReference>
<gene>
    <name evidence="2" type="ORF">EAH88_13770</name>
</gene>
<organism evidence="2 3">
    <name type="scientific">Rhodanobacter glycinis</name>
    <dbReference type="NCBI Taxonomy" id="582702"/>
    <lineage>
        <taxon>Bacteria</taxon>
        <taxon>Pseudomonadati</taxon>
        <taxon>Pseudomonadota</taxon>
        <taxon>Gammaproteobacteria</taxon>
        <taxon>Lysobacterales</taxon>
        <taxon>Rhodanobacteraceae</taxon>
        <taxon>Rhodanobacter</taxon>
    </lineage>
</organism>
<dbReference type="Pfam" id="PF22818">
    <property type="entry name" value="ApeI-like"/>
    <property type="match status" value="1"/>
</dbReference>
<protein>
    <submittedName>
        <fullName evidence="2">Hydroxymyristoyl-ACP dehydratase</fullName>
    </submittedName>
</protein>
<accession>A0A502C0Y1</accession>
<dbReference type="EMBL" id="RCZO01000008">
    <property type="protein sequence ID" value="TPG06402.1"/>
    <property type="molecule type" value="Genomic_DNA"/>
</dbReference>
<dbReference type="SUPFAM" id="SSF54637">
    <property type="entry name" value="Thioesterase/thiol ester dehydrase-isomerase"/>
    <property type="match status" value="1"/>
</dbReference>
<name>A0A502C0Y1_9GAMM</name>
<comment type="caution">
    <text evidence="2">The sequence shown here is derived from an EMBL/GenBank/DDBJ whole genome shotgun (WGS) entry which is preliminary data.</text>
</comment>
<dbReference type="RefSeq" id="WP_140653683.1">
    <property type="nucleotide sequence ID" value="NZ_RCZO01000008.1"/>
</dbReference>